<dbReference type="PANTHER" id="PTHR33258:SF1">
    <property type="entry name" value="TRANSPOSASE INSL FOR INSERTION SEQUENCE ELEMENT IS186A-RELATED"/>
    <property type="match status" value="1"/>
</dbReference>
<evidence type="ECO:0000313" key="6">
    <source>
        <dbReference type="EMBL" id="EMS78441.1"/>
    </source>
</evidence>
<dbReference type="GO" id="GO:0004803">
    <property type="term" value="F:transposase activity"/>
    <property type="evidence" value="ECO:0007669"/>
    <property type="project" value="InterPro"/>
</dbReference>
<dbReference type="GO" id="GO:0003677">
    <property type="term" value="F:DNA binding"/>
    <property type="evidence" value="ECO:0007669"/>
    <property type="project" value="UniProtKB-KW"/>
</dbReference>
<evidence type="ECO:0000259" key="5">
    <source>
        <dbReference type="Pfam" id="PF01609"/>
    </source>
</evidence>
<evidence type="ECO:0000313" key="7">
    <source>
        <dbReference type="EMBL" id="EMS80129.1"/>
    </source>
</evidence>
<protein>
    <submittedName>
        <fullName evidence="6 7">Transposase, IS4 family</fullName>
    </submittedName>
</protein>
<dbReference type="PANTHER" id="PTHR33258">
    <property type="entry name" value="TRANSPOSASE INSL FOR INSERTION SEQUENCE ELEMENT IS186A-RELATED"/>
    <property type="match status" value="1"/>
</dbReference>
<evidence type="ECO:0000256" key="4">
    <source>
        <dbReference type="ARBA" id="ARBA00023172"/>
    </source>
</evidence>
<dbReference type="InterPro" id="IPR012337">
    <property type="entry name" value="RNaseH-like_sf"/>
</dbReference>
<dbReference type="EMBL" id="APJX01000003">
    <property type="protein sequence ID" value="EMS80129.1"/>
    <property type="molecule type" value="Genomic_DNA"/>
</dbReference>
<dbReference type="Pfam" id="PF01609">
    <property type="entry name" value="DDE_Tnp_1"/>
    <property type="match status" value="1"/>
</dbReference>
<keyword evidence="3" id="KW-0238">DNA-binding</keyword>
<evidence type="ECO:0000313" key="8">
    <source>
        <dbReference type="Proteomes" id="UP000014216"/>
    </source>
</evidence>
<reference evidence="6 8" key="1">
    <citation type="journal article" date="2013" name="Genome Announc.">
        <title>Draft Genome Sequence of Desulfotignum phosphitoxidans DSM 13687 Strain FiPS-3.</title>
        <authorList>
            <person name="Poehlein A."/>
            <person name="Daniel R."/>
            <person name="Simeonova D.D."/>
        </authorList>
    </citation>
    <scope>NUCLEOTIDE SEQUENCE [LARGE SCALE GENOMIC DNA]</scope>
    <source>
        <strain evidence="6 8">DSM 13687</strain>
    </source>
</reference>
<keyword evidence="2" id="KW-0815">Transposition</keyword>
<comment type="caution">
    <text evidence="6">The sequence shown here is derived from an EMBL/GenBank/DDBJ whole genome shotgun (WGS) entry which is preliminary data.</text>
</comment>
<keyword evidence="8" id="KW-1185">Reference proteome</keyword>
<dbReference type="AlphaFoldDB" id="S0G3P4"/>
<dbReference type="SUPFAM" id="SSF53098">
    <property type="entry name" value="Ribonuclease H-like"/>
    <property type="match status" value="1"/>
</dbReference>
<accession>S0G3P4</accession>
<gene>
    <name evidence="7" type="ORF">Dpo_3c02730</name>
    <name evidence="6" type="ORF">Dpo_8c01080</name>
</gene>
<dbReference type="PATRIC" id="fig|1286635.3.peg.1835"/>
<comment type="similarity">
    <text evidence="1">Belongs to the transposase 11 family.</text>
</comment>
<evidence type="ECO:0000256" key="3">
    <source>
        <dbReference type="ARBA" id="ARBA00023125"/>
    </source>
</evidence>
<dbReference type="OrthoDB" id="5411425at2"/>
<dbReference type="Proteomes" id="UP000014216">
    <property type="component" value="Unassembled WGS sequence"/>
</dbReference>
<proteinExistence type="inferred from homology"/>
<dbReference type="GO" id="GO:0006313">
    <property type="term" value="P:DNA transposition"/>
    <property type="evidence" value="ECO:0007669"/>
    <property type="project" value="InterPro"/>
</dbReference>
<sequence>MIKISTPKQKITSSTFDIFIAPLLRLLPLVPLLSSRGDRPLKMNFEQQLRALVYFHLQEHDSARHLLQDMKENDFARQNIAPEGGISRSSFSEIINGRGLEQLQFMFENLYKQAANAIPMQFQKLGELISIDGSLISAVLSMYWADYRKGSKKAKAHCGFDINRGIPSKIFLTDGNGGERPFVSKILSKGQTGVMDRGYQSHHDFDLLQKEGKHFVCRIKTKTTRTVLKENAVEAGSHVFYDSVVLLGTPGQNQTTKPVRVVGYQIAGINYYVATDRHDLTADQIATVYKLRWTIESFFKWWKKHLKVYHLIARSKYGLMVQILGGLITYLLMAIYCREQFNEEVSIKRVRELRTIILNELFNSQDEIDKIENQIFKEQYKPSLAKT</sequence>
<feature type="domain" description="Transposase IS4-like" evidence="5">
    <location>
        <begin position="127"/>
        <end position="332"/>
    </location>
</feature>
<dbReference type="NCBIfam" id="NF033592">
    <property type="entry name" value="transpos_IS4_1"/>
    <property type="match status" value="1"/>
</dbReference>
<evidence type="ECO:0000256" key="2">
    <source>
        <dbReference type="ARBA" id="ARBA00022578"/>
    </source>
</evidence>
<name>S0G3P4_9BACT</name>
<dbReference type="EMBL" id="APJX01000008">
    <property type="protein sequence ID" value="EMS78441.1"/>
    <property type="molecule type" value="Genomic_DNA"/>
</dbReference>
<organism evidence="6 8">
    <name type="scientific">Desulfotignum phosphitoxidans DSM 13687</name>
    <dbReference type="NCBI Taxonomy" id="1286635"/>
    <lineage>
        <taxon>Bacteria</taxon>
        <taxon>Pseudomonadati</taxon>
        <taxon>Thermodesulfobacteriota</taxon>
        <taxon>Desulfobacteria</taxon>
        <taxon>Desulfobacterales</taxon>
        <taxon>Desulfobacteraceae</taxon>
        <taxon>Desulfotignum</taxon>
    </lineage>
</organism>
<evidence type="ECO:0000256" key="1">
    <source>
        <dbReference type="ARBA" id="ARBA00010075"/>
    </source>
</evidence>
<keyword evidence="4" id="KW-0233">DNA recombination</keyword>
<dbReference type="RefSeq" id="WP_006965469.1">
    <property type="nucleotide sequence ID" value="NZ_APJX01000003.1"/>
</dbReference>
<dbReference type="InterPro" id="IPR047952">
    <property type="entry name" value="Transpos_IS4"/>
</dbReference>
<dbReference type="InterPro" id="IPR002559">
    <property type="entry name" value="Transposase_11"/>
</dbReference>